<accession>A0ABR2F814</accession>
<feature type="region of interest" description="Disordered" evidence="1">
    <location>
        <begin position="129"/>
        <end position="149"/>
    </location>
</feature>
<reference evidence="2 3" key="1">
    <citation type="journal article" date="2024" name="G3 (Bethesda)">
        <title>Genome assembly of Hibiscus sabdariffa L. provides insights into metabolisms of medicinal natural products.</title>
        <authorList>
            <person name="Kim T."/>
        </authorList>
    </citation>
    <scope>NUCLEOTIDE SEQUENCE [LARGE SCALE GENOMIC DNA]</scope>
    <source>
        <strain evidence="2">TK-2024</strain>
        <tissue evidence="2">Old leaves</tissue>
    </source>
</reference>
<feature type="compositionally biased region" description="Polar residues" evidence="1">
    <location>
        <begin position="137"/>
        <end position="146"/>
    </location>
</feature>
<sequence length="167" mass="17849">MDQRPGKERIILQGSDSVGGNSHVNELASVGGSEVVSLDKVVPVRVSLDPKAHVAVQVVEPGLKMDATIILSRRATMSVGVASVKNNARLQVRKGGDKKGDPVRKKKGGHGTPTVQLGEWIGELEHELDDNGKEKSAITSTGNSLQRKVGANVQWHTNTVFSSKQNQ</sequence>
<comment type="caution">
    <text evidence="2">The sequence shown here is derived from an EMBL/GenBank/DDBJ whole genome shotgun (WGS) entry which is preliminary data.</text>
</comment>
<feature type="compositionally biased region" description="Basic and acidic residues" evidence="1">
    <location>
        <begin position="94"/>
        <end position="103"/>
    </location>
</feature>
<gene>
    <name evidence="2" type="ORF">V6N12_062156</name>
</gene>
<keyword evidence="3" id="KW-1185">Reference proteome</keyword>
<protein>
    <submittedName>
        <fullName evidence="2">Uncharacterized protein</fullName>
    </submittedName>
</protein>
<name>A0ABR2F814_9ROSI</name>
<feature type="region of interest" description="Disordered" evidence="1">
    <location>
        <begin position="93"/>
        <end position="114"/>
    </location>
</feature>
<evidence type="ECO:0000313" key="2">
    <source>
        <dbReference type="EMBL" id="KAK8574463.1"/>
    </source>
</evidence>
<proteinExistence type="predicted"/>
<dbReference type="Proteomes" id="UP001472677">
    <property type="component" value="Unassembled WGS sequence"/>
</dbReference>
<evidence type="ECO:0000313" key="3">
    <source>
        <dbReference type="Proteomes" id="UP001472677"/>
    </source>
</evidence>
<organism evidence="2 3">
    <name type="scientific">Hibiscus sabdariffa</name>
    <name type="common">roselle</name>
    <dbReference type="NCBI Taxonomy" id="183260"/>
    <lineage>
        <taxon>Eukaryota</taxon>
        <taxon>Viridiplantae</taxon>
        <taxon>Streptophyta</taxon>
        <taxon>Embryophyta</taxon>
        <taxon>Tracheophyta</taxon>
        <taxon>Spermatophyta</taxon>
        <taxon>Magnoliopsida</taxon>
        <taxon>eudicotyledons</taxon>
        <taxon>Gunneridae</taxon>
        <taxon>Pentapetalae</taxon>
        <taxon>rosids</taxon>
        <taxon>malvids</taxon>
        <taxon>Malvales</taxon>
        <taxon>Malvaceae</taxon>
        <taxon>Malvoideae</taxon>
        <taxon>Hibiscus</taxon>
    </lineage>
</organism>
<dbReference type="EMBL" id="JBBPBM010000007">
    <property type="protein sequence ID" value="KAK8574463.1"/>
    <property type="molecule type" value="Genomic_DNA"/>
</dbReference>
<evidence type="ECO:0000256" key="1">
    <source>
        <dbReference type="SAM" id="MobiDB-lite"/>
    </source>
</evidence>